<keyword evidence="1" id="KW-0472">Membrane</keyword>
<gene>
    <name evidence="2" type="ORF">sS8_4892</name>
</gene>
<dbReference type="KEGG" id="mmai:sS8_4892"/>
<reference evidence="2 3" key="1">
    <citation type="submission" date="2016-12" db="EMBL/GenBank/DDBJ databases">
        <title>Genome sequencing of Methylocaldum marinum.</title>
        <authorList>
            <person name="Takeuchi M."/>
            <person name="Kamagata Y."/>
            <person name="Hiraoka S."/>
            <person name="Oshima K."/>
            <person name="Hattori M."/>
            <person name="Iwasaki W."/>
        </authorList>
    </citation>
    <scope>NUCLEOTIDE SEQUENCE [LARGE SCALE GENOMIC DNA]</scope>
    <source>
        <strain evidence="2 3">S8</strain>
    </source>
</reference>
<keyword evidence="1" id="KW-0812">Transmembrane</keyword>
<evidence type="ECO:0000313" key="2">
    <source>
        <dbReference type="EMBL" id="BBA36815.1"/>
    </source>
</evidence>
<dbReference type="AlphaFoldDB" id="A0A250KYV4"/>
<proteinExistence type="predicted"/>
<accession>A0A250KYV4</accession>
<keyword evidence="1" id="KW-1133">Transmembrane helix</keyword>
<keyword evidence="3" id="KW-1185">Reference proteome</keyword>
<dbReference type="Proteomes" id="UP000266313">
    <property type="component" value="Chromosome"/>
</dbReference>
<feature type="transmembrane region" description="Helical" evidence="1">
    <location>
        <begin position="6"/>
        <end position="23"/>
    </location>
</feature>
<name>A0A250KYV4_9GAMM</name>
<evidence type="ECO:0000256" key="1">
    <source>
        <dbReference type="SAM" id="Phobius"/>
    </source>
</evidence>
<evidence type="ECO:0000313" key="3">
    <source>
        <dbReference type="Proteomes" id="UP000266313"/>
    </source>
</evidence>
<sequence length="193" mass="20913">MRSLILRLIAAYVVVVTGVLWGGDSYVRSMFPGYAAVIERLLPEWRITNLNLDRLNQEPVIRVTVRLVEALAVGGQRLPPGGEITASTLKGHALQHPLVLYPIVLAWPGLWRRAGLIRLGISVPLLLAVEGLDVPLVLVGSVEDLVLANLAPDQLNHSLSVRWMHTMNGGGRLALALAAAWASIAFGRWADVA</sequence>
<organism evidence="2 3">
    <name type="scientific">Methylocaldum marinum</name>
    <dbReference type="NCBI Taxonomy" id="1432792"/>
    <lineage>
        <taxon>Bacteria</taxon>
        <taxon>Pseudomonadati</taxon>
        <taxon>Pseudomonadota</taxon>
        <taxon>Gammaproteobacteria</taxon>
        <taxon>Methylococcales</taxon>
        <taxon>Methylococcaceae</taxon>
        <taxon>Methylocaldum</taxon>
    </lineage>
</organism>
<protein>
    <submittedName>
        <fullName evidence="2">Uncharacterized protein</fullName>
    </submittedName>
</protein>
<dbReference type="EMBL" id="AP017928">
    <property type="protein sequence ID" value="BBA36815.1"/>
    <property type="molecule type" value="Genomic_DNA"/>
</dbReference>